<dbReference type="InterPro" id="IPR016496">
    <property type="entry name" value="GTPase_HflX"/>
</dbReference>
<evidence type="ECO:0000256" key="2">
    <source>
        <dbReference type="ARBA" id="ARBA00022741"/>
    </source>
</evidence>
<dbReference type="HAMAP" id="MF_00900">
    <property type="entry name" value="GTPase_HflX"/>
    <property type="match status" value="1"/>
</dbReference>
<feature type="binding site" evidence="7">
    <location>
        <position position="255"/>
    </location>
    <ligand>
        <name>Mg(2+)</name>
        <dbReference type="ChEBI" id="CHEBI:18420"/>
    </ligand>
</feature>
<dbReference type="AlphaFoldDB" id="A0A5A7MLE8"/>
<keyword evidence="5" id="KW-0963">Cytoplasm</keyword>
<feature type="domain" description="Hflx-type G" evidence="8">
    <location>
        <begin position="222"/>
        <end position="395"/>
    </location>
</feature>
<protein>
    <recommendedName>
        <fullName evidence="5">GTPase HflX</fullName>
    </recommendedName>
    <alternativeName>
        <fullName evidence="5">GTP-binding protein HflX</fullName>
    </alternativeName>
</protein>
<evidence type="ECO:0000259" key="8">
    <source>
        <dbReference type="PROSITE" id="PS51705"/>
    </source>
</evidence>
<dbReference type="Pfam" id="PF19275">
    <property type="entry name" value="HflX_C"/>
    <property type="match status" value="1"/>
</dbReference>
<feature type="binding site" evidence="6">
    <location>
        <begin position="253"/>
        <end position="257"/>
    </location>
    <ligand>
        <name>GTP</name>
        <dbReference type="ChEBI" id="CHEBI:37565"/>
    </ligand>
</feature>
<feature type="binding site" evidence="6">
    <location>
        <begin position="228"/>
        <end position="235"/>
    </location>
    <ligand>
        <name>GTP</name>
        <dbReference type="ChEBI" id="CHEBI:37565"/>
    </ligand>
</feature>
<accession>A0A5A7MLE8</accession>
<comment type="function">
    <text evidence="5">GTPase that associates with the 50S ribosomal subunit and may have a role during protein synthesis or ribosome biogenesis.</text>
</comment>
<name>A0A5A7MLE8_9PROT</name>
<sequence>MIDNSSEYQPLTAMSGGGGRTRALVIHPCRKSRHGKSMADDRVRSPQARLEEAVGLTAAIDIDVVEQAVVPLSSLRPATLLGTGKLEELRILIESREIDLAVVDADLTPVQQRNLEKAWKTKVIDRTGLILEIFGERAATKEGELQVELAHLNYQKSRLVRSWTHLERQRGGFGFIGGPGETQIEADRRMISERITAIRRQLETVTRTRQLHRSRRQKAPYPVVALVGYTNAGKSTLFNRLTQSKVLAADMLFATLDPTMRAIDLVTGRKVILSDTVGFISELPTHLIAAFRATLEEVTSADLIVHVRDAAHPDTEAQKADVLSVLSDLGVKPGEEGAPPMIEAMNKIDLLSEDEREAMFNRADRDIDMVAISAISGDGIPALMERIDAIVGVQDSIHHIVLEPWEGASVSWLHRNADVLDQRVDDAGATHLQVRMDPIAYAKFLKIKPDD</sequence>
<comment type="cofactor">
    <cofactor evidence="7">
        <name>Mg(2+)</name>
        <dbReference type="ChEBI" id="CHEBI:18420"/>
    </cofactor>
</comment>
<dbReference type="SUPFAM" id="SSF52540">
    <property type="entry name" value="P-loop containing nucleoside triphosphate hydrolases"/>
    <property type="match status" value="1"/>
</dbReference>
<dbReference type="Gene3D" id="6.10.250.2860">
    <property type="match status" value="1"/>
</dbReference>
<dbReference type="EMBL" id="BKCL01000001">
    <property type="protein sequence ID" value="GEQ96737.1"/>
    <property type="molecule type" value="Genomic_DNA"/>
</dbReference>
<dbReference type="GO" id="GO:0003924">
    <property type="term" value="F:GTPase activity"/>
    <property type="evidence" value="ECO:0007669"/>
    <property type="project" value="UniProtKB-UniRule"/>
</dbReference>
<dbReference type="InterPro" id="IPR042108">
    <property type="entry name" value="GTPase_HflX_N_sf"/>
</dbReference>
<dbReference type="PANTHER" id="PTHR10229:SF0">
    <property type="entry name" value="GTP-BINDING PROTEIN 6-RELATED"/>
    <property type="match status" value="1"/>
</dbReference>
<feature type="binding site" evidence="7">
    <location>
        <position position="235"/>
    </location>
    <ligand>
        <name>Mg(2+)</name>
        <dbReference type="ChEBI" id="CHEBI:18420"/>
    </ligand>
</feature>
<comment type="subcellular location">
    <subcellularLocation>
        <location evidence="5">Cytoplasm</location>
    </subcellularLocation>
    <text evidence="5">May associate with membranes.</text>
</comment>
<dbReference type="NCBIfam" id="TIGR03156">
    <property type="entry name" value="GTP_HflX"/>
    <property type="match status" value="1"/>
</dbReference>
<comment type="caution">
    <text evidence="9">The sequence shown here is derived from an EMBL/GenBank/DDBJ whole genome shotgun (WGS) entry which is preliminary data.</text>
</comment>
<dbReference type="Gene3D" id="3.40.50.300">
    <property type="entry name" value="P-loop containing nucleotide triphosphate hydrolases"/>
    <property type="match status" value="1"/>
</dbReference>
<dbReference type="PIRSF" id="PIRSF006809">
    <property type="entry name" value="GTP-binding_hflX_prd"/>
    <property type="match status" value="1"/>
</dbReference>
<keyword evidence="3 7" id="KW-0460">Magnesium</keyword>
<organism evidence="9 10">
    <name type="scientific">Iodidimonas gelatinilytica</name>
    <dbReference type="NCBI Taxonomy" id="1236966"/>
    <lineage>
        <taxon>Bacteria</taxon>
        <taxon>Pseudomonadati</taxon>
        <taxon>Pseudomonadota</taxon>
        <taxon>Alphaproteobacteria</taxon>
        <taxon>Iodidimonadales</taxon>
        <taxon>Iodidimonadaceae</taxon>
        <taxon>Iodidimonas</taxon>
    </lineage>
</organism>
<dbReference type="Pfam" id="PF13167">
    <property type="entry name" value="GTP-bdg_N"/>
    <property type="match status" value="1"/>
</dbReference>
<comment type="subunit">
    <text evidence="5">Monomer. Associates with the 50S ribosomal subunit.</text>
</comment>
<evidence type="ECO:0000256" key="7">
    <source>
        <dbReference type="PIRSR" id="PIRSR006809-2"/>
    </source>
</evidence>
<dbReference type="CDD" id="cd01878">
    <property type="entry name" value="HflX"/>
    <property type="match status" value="1"/>
</dbReference>
<dbReference type="GO" id="GO:0005737">
    <property type="term" value="C:cytoplasm"/>
    <property type="evidence" value="ECO:0007669"/>
    <property type="project" value="UniProtKB-SubCell"/>
</dbReference>
<evidence type="ECO:0000256" key="6">
    <source>
        <dbReference type="PIRSR" id="PIRSR006809-1"/>
    </source>
</evidence>
<keyword evidence="1 7" id="KW-0479">Metal-binding</keyword>
<dbReference type="PROSITE" id="PS51705">
    <property type="entry name" value="G_HFLX"/>
    <property type="match status" value="1"/>
</dbReference>
<dbReference type="InterPro" id="IPR045498">
    <property type="entry name" value="HflX_C"/>
</dbReference>
<dbReference type="InterPro" id="IPR027417">
    <property type="entry name" value="P-loop_NTPase"/>
</dbReference>
<dbReference type="GO" id="GO:0046872">
    <property type="term" value="F:metal ion binding"/>
    <property type="evidence" value="ECO:0007669"/>
    <property type="project" value="UniProtKB-KW"/>
</dbReference>
<evidence type="ECO:0000256" key="3">
    <source>
        <dbReference type="ARBA" id="ARBA00022842"/>
    </source>
</evidence>
<keyword evidence="4 5" id="KW-0342">GTP-binding</keyword>
<evidence type="ECO:0000313" key="9">
    <source>
        <dbReference type="EMBL" id="GEQ96737.1"/>
    </source>
</evidence>
<dbReference type="Pfam" id="PF01926">
    <property type="entry name" value="MMR_HSR1"/>
    <property type="match status" value="1"/>
</dbReference>
<reference evidence="9 10" key="1">
    <citation type="submission" date="2019-09" db="EMBL/GenBank/DDBJ databases">
        <title>NBRP : Genome information of microbial organism related human and environment.</title>
        <authorList>
            <person name="Hattori M."/>
            <person name="Oshima K."/>
            <person name="Inaba H."/>
            <person name="Suda W."/>
            <person name="Sakamoto M."/>
            <person name="Iino T."/>
            <person name="Kitahara M."/>
            <person name="Oshida Y."/>
            <person name="Iida T."/>
            <person name="Kudo T."/>
            <person name="Itoh T."/>
            <person name="Ohkuma M."/>
        </authorList>
    </citation>
    <scope>NUCLEOTIDE SEQUENCE [LARGE SCALE GENOMIC DNA]</scope>
    <source>
        <strain evidence="9 10">Hi-2</strain>
    </source>
</reference>
<evidence type="ECO:0000256" key="1">
    <source>
        <dbReference type="ARBA" id="ARBA00022723"/>
    </source>
</evidence>
<comment type="similarity">
    <text evidence="5">Belongs to the TRAFAC class OBG-HflX-like GTPase superfamily. HflX GTPase family.</text>
</comment>
<proteinExistence type="inferred from homology"/>
<dbReference type="PANTHER" id="PTHR10229">
    <property type="entry name" value="GTP-BINDING PROTEIN HFLX"/>
    <property type="match status" value="1"/>
</dbReference>
<gene>
    <name evidence="9" type="primary">hflx</name>
    <name evidence="5" type="synonym">hflX</name>
    <name evidence="9" type="ORF">JCM17844_03740</name>
</gene>
<dbReference type="InterPro" id="IPR025121">
    <property type="entry name" value="GTPase_HflX_N"/>
</dbReference>
<dbReference type="InterPro" id="IPR032305">
    <property type="entry name" value="GTP-bd_M"/>
</dbReference>
<evidence type="ECO:0000256" key="5">
    <source>
        <dbReference type="HAMAP-Rule" id="MF_00900"/>
    </source>
</evidence>
<dbReference type="Pfam" id="PF16360">
    <property type="entry name" value="GTP-bdg_M"/>
    <property type="match status" value="1"/>
</dbReference>
<evidence type="ECO:0000256" key="4">
    <source>
        <dbReference type="ARBA" id="ARBA00023134"/>
    </source>
</evidence>
<dbReference type="PRINTS" id="PR00326">
    <property type="entry name" value="GTP1OBG"/>
</dbReference>
<dbReference type="Gene3D" id="3.40.50.11060">
    <property type="entry name" value="GTPase HflX, N-terminal domain"/>
    <property type="match status" value="1"/>
</dbReference>
<feature type="binding site" evidence="6">
    <location>
        <begin position="275"/>
        <end position="278"/>
    </location>
    <ligand>
        <name>GTP</name>
        <dbReference type="ChEBI" id="CHEBI:37565"/>
    </ligand>
</feature>
<dbReference type="InterPro" id="IPR030394">
    <property type="entry name" value="G_HFLX_dom"/>
</dbReference>
<keyword evidence="2 5" id="KW-0547">Nucleotide-binding</keyword>
<dbReference type="InterPro" id="IPR006073">
    <property type="entry name" value="GTP-bd"/>
</dbReference>
<dbReference type="Proteomes" id="UP000322084">
    <property type="component" value="Unassembled WGS sequence"/>
</dbReference>
<evidence type="ECO:0000313" key="10">
    <source>
        <dbReference type="Proteomes" id="UP000322084"/>
    </source>
</evidence>
<dbReference type="GO" id="GO:0043022">
    <property type="term" value="F:ribosome binding"/>
    <property type="evidence" value="ECO:0007669"/>
    <property type="project" value="TreeGrafter"/>
</dbReference>
<dbReference type="GO" id="GO:0005525">
    <property type="term" value="F:GTP binding"/>
    <property type="evidence" value="ECO:0007669"/>
    <property type="project" value="UniProtKB-UniRule"/>
</dbReference>
<feature type="binding site" evidence="6">
    <location>
        <begin position="346"/>
        <end position="349"/>
    </location>
    <ligand>
        <name>GTP</name>
        <dbReference type="ChEBI" id="CHEBI:37565"/>
    </ligand>
</feature>